<organism evidence="1 2">
    <name type="scientific">Ramazzottius varieornatus</name>
    <name type="common">Water bear</name>
    <name type="synonym">Tardigrade</name>
    <dbReference type="NCBI Taxonomy" id="947166"/>
    <lineage>
        <taxon>Eukaryota</taxon>
        <taxon>Metazoa</taxon>
        <taxon>Ecdysozoa</taxon>
        <taxon>Tardigrada</taxon>
        <taxon>Eutardigrada</taxon>
        <taxon>Parachela</taxon>
        <taxon>Hypsibioidea</taxon>
        <taxon>Ramazzottiidae</taxon>
        <taxon>Ramazzottius</taxon>
    </lineage>
</organism>
<gene>
    <name evidence="1" type="primary">RvY_04146-1</name>
    <name evidence="1" type="synonym">RvY_04146.1</name>
    <name evidence="1" type="ORF">RvY_04146</name>
</gene>
<proteinExistence type="predicted"/>
<keyword evidence="2" id="KW-1185">Reference proteome</keyword>
<protein>
    <submittedName>
        <fullName evidence="1">Uncharacterized protein</fullName>
    </submittedName>
</protein>
<evidence type="ECO:0000313" key="2">
    <source>
        <dbReference type="Proteomes" id="UP000186922"/>
    </source>
</evidence>
<name>A0A1D1UZW9_RAMVA</name>
<evidence type="ECO:0000313" key="1">
    <source>
        <dbReference type="EMBL" id="GAU91993.1"/>
    </source>
</evidence>
<comment type="caution">
    <text evidence="1">The sequence shown here is derived from an EMBL/GenBank/DDBJ whole genome shotgun (WGS) entry which is preliminary data.</text>
</comment>
<dbReference type="EMBL" id="BDGG01000002">
    <property type="protein sequence ID" value="GAU91993.1"/>
    <property type="molecule type" value="Genomic_DNA"/>
</dbReference>
<dbReference type="AlphaFoldDB" id="A0A1D1UZW9"/>
<dbReference type="Proteomes" id="UP000186922">
    <property type="component" value="Unassembled WGS sequence"/>
</dbReference>
<sequence length="65" mass="7186">MTVKATCAVQERSRNNYRADIGLQHAATAASADTSYQQCQVRFLTLKSIEQEGFPDEDVPGVRLV</sequence>
<reference evidence="1 2" key="1">
    <citation type="journal article" date="2016" name="Nat. Commun.">
        <title>Extremotolerant tardigrade genome and improved radiotolerance of human cultured cells by tardigrade-unique protein.</title>
        <authorList>
            <person name="Hashimoto T."/>
            <person name="Horikawa D.D."/>
            <person name="Saito Y."/>
            <person name="Kuwahara H."/>
            <person name="Kozuka-Hata H."/>
            <person name="Shin-I T."/>
            <person name="Minakuchi Y."/>
            <person name="Ohishi K."/>
            <person name="Motoyama A."/>
            <person name="Aizu T."/>
            <person name="Enomoto A."/>
            <person name="Kondo K."/>
            <person name="Tanaka S."/>
            <person name="Hara Y."/>
            <person name="Koshikawa S."/>
            <person name="Sagara H."/>
            <person name="Miura T."/>
            <person name="Yokobori S."/>
            <person name="Miyagawa K."/>
            <person name="Suzuki Y."/>
            <person name="Kubo T."/>
            <person name="Oyama M."/>
            <person name="Kohara Y."/>
            <person name="Fujiyama A."/>
            <person name="Arakawa K."/>
            <person name="Katayama T."/>
            <person name="Toyoda A."/>
            <person name="Kunieda T."/>
        </authorList>
    </citation>
    <scope>NUCLEOTIDE SEQUENCE [LARGE SCALE GENOMIC DNA]</scope>
    <source>
        <strain evidence="1 2">YOKOZUNA-1</strain>
    </source>
</reference>
<accession>A0A1D1UZW9</accession>